<dbReference type="PROSITE" id="PS50931">
    <property type="entry name" value="HTH_LYSR"/>
    <property type="match status" value="1"/>
</dbReference>
<evidence type="ECO:0000256" key="4">
    <source>
        <dbReference type="SAM" id="SignalP"/>
    </source>
</evidence>
<gene>
    <name evidence="6" type="ORF">HER39_08810</name>
</gene>
<accession>A0ABX1JMZ6</accession>
<evidence type="ECO:0000313" key="6">
    <source>
        <dbReference type="EMBL" id="NKX50665.1"/>
    </source>
</evidence>
<dbReference type="EMBL" id="JAAZSR010000114">
    <property type="protein sequence ID" value="NKX50665.1"/>
    <property type="molecule type" value="Genomic_DNA"/>
</dbReference>
<evidence type="ECO:0000259" key="5">
    <source>
        <dbReference type="PROSITE" id="PS50931"/>
    </source>
</evidence>
<protein>
    <submittedName>
        <fullName evidence="6">LysR family transcriptional regulator</fullName>
    </submittedName>
</protein>
<evidence type="ECO:0000256" key="2">
    <source>
        <dbReference type="ARBA" id="ARBA00023015"/>
    </source>
</evidence>
<dbReference type="InterPro" id="IPR036388">
    <property type="entry name" value="WH-like_DNA-bd_sf"/>
</dbReference>
<dbReference type="Pfam" id="PF00126">
    <property type="entry name" value="HTH_1"/>
    <property type="match status" value="1"/>
</dbReference>
<dbReference type="PRINTS" id="PR00039">
    <property type="entry name" value="HTHLYSR"/>
</dbReference>
<keyword evidence="7" id="KW-1185">Reference proteome</keyword>
<proteinExistence type="inferred from homology"/>
<evidence type="ECO:0000313" key="7">
    <source>
        <dbReference type="Proteomes" id="UP000523795"/>
    </source>
</evidence>
<feature type="chain" id="PRO_5046443124" evidence="4">
    <location>
        <begin position="24"/>
        <end position="134"/>
    </location>
</feature>
<name>A0ABX1JMZ6_9MICC</name>
<dbReference type="PANTHER" id="PTHR30126:SF39">
    <property type="entry name" value="HTH-TYPE TRANSCRIPTIONAL REGULATOR CYSL"/>
    <property type="match status" value="1"/>
</dbReference>
<feature type="signal peptide" evidence="4">
    <location>
        <begin position="1"/>
        <end position="23"/>
    </location>
</feature>
<feature type="domain" description="HTH lysR-type" evidence="5">
    <location>
        <begin position="4"/>
        <end position="62"/>
    </location>
</feature>
<keyword evidence="4" id="KW-0732">Signal</keyword>
<evidence type="ECO:0000256" key="1">
    <source>
        <dbReference type="ARBA" id="ARBA00009437"/>
    </source>
</evidence>
<dbReference type="InterPro" id="IPR036390">
    <property type="entry name" value="WH_DNA-bd_sf"/>
</dbReference>
<organism evidence="6 7">
    <name type="scientific">Arthrobacter deserti</name>
    <dbReference type="NCBI Taxonomy" id="1742687"/>
    <lineage>
        <taxon>Bacteria</taxon>
        <taxon>Bacillati</taxon>
        <taxon>Actinomycetota</taxon>
        <taxon>Actinomycetes</taxon>
        <taxon>Micrococcales</taxon>
        <taxon>Micrococcaceae</taxon>
        <taxon>Arthrobacter</taxon>
    </lineage>
</organism>
<comment type="caution">
    <text evidence="6">The sequence shown here is derived from an EMBL/GenBank/DDBJ whole genome shotgun (WGS) entry which is preliminary data.</text>
</comment>
<dbReference type="PANTHER" id="PTHR30126">
    <property type="entry name" value="HTH-TYPE TRANSCRIPTIONAL REGULATOR"/>
    <property type="match status" value="1"/>
</dbReference>
<evidence type="ECO:0000256" key="3">
    <source>
        <dbReference type="ARBA" id="ARBA00023163"/>
    </source>
</evidence>
<sequence>MAEFTLRLLVLFAALAGHPTLSAAAAALHISEPALSQAISGLEKSVGEQLCVRRKAKGLQLTPAGQFFAVRARRLLREAAELSSDLAGPDGRLRGPDKLGCYTGLASNVLPPVLEGFPALHPEVTLGIEVGSQD</sequence>
<keyword evidence="3" id="KW-0804">Transcription</keyword>
<dbReference type="Proteomes" id="UP000523795">
    <property type="component" value="Unassembled WGS sequence"/>
</dbReference>
<dbReference type="Gene3D" id="1.10.10.10">
    <property type="entry name" value="Winged helix-like DNA-binding domain superfamily/Winged helix DNA-binding domain"/>
    <property type="match status" value="1"/>
</dbReference>
<keyword evidence="2" id="KW-0805">Transcription regulation</keyword>
<comment type="similarity">
    <text evidence="1">Belongs to the LysR transcriptional regulatory family.</text>
</comment>
<dbReference type="Gene3D" id="3.40.190.10">
    <property type="entry name" value="Periplasmic binding protein-like II"/>
    <property type="match status" value="1"/>
</dbReference>
<dbReference type="SUPFAM" id="SSF46785">
    <property type="entry name" value="Winged helix' DNA-binding domain"/>
    <property type="match status" value="1"/>
</dbReference>
<dbReference type="InterPro" id="IPR000847">
    <property type="entry name" value="LysR_HTH_N"/>
</dbReference>
<feature type="non-terminal residue" evidence="6">
    <location>
        <position position="134"/>
    </location>
</feature>
<reference evidence="6 7" key="1">
    <citation type="submission" date="2020-04" db="EMBL/GenBank/DDBJ databases">
        <authorList>
            <person name="Liu S."/>
        </authorList>
    </citation>
    <scope>NUCLEOTIDE SEQUENCE [LARGE SCALE GENOMIC DNA]</scope>
    <source>
        <strain evidence="6 7">CGMCC 1.15091</strain>
    </source>
</reference>